<dbReference type="SUPFAM" id="SSF57567">
    <property type="entry name" value="Serine protease inhibitors"/>
    <property type="match status" value="1"/>
</dbReference>
<dbReference type="Proteomes" id="UP001566132">
    <property type="component" value="Unassembled WGS sequence"/>
</dbReference>
<evidence type="ECO:0000256" key="3">
    <source>
        <dbReference type="SAM" id="SignalP"/>
    </source>
</evidence>
<keyword evidence="1" id="KW-0646">Protease inhibitor</keyword>
<dbReference type="Gene3D" id="2.10.25.10">
    <property type="entry name" value="Laminin"/>
    <property type="match status" value="1"/>
</dbReference>
<evidence type="ECO:0000259" key="4">
    <source>
        <dbReference type="Pfam" id="PF01826"/>
    </source>
</evidence>
<accession>A0ABD1FCC1</accession>
<sequence length="80" mass="8695">MKVILVLFLVQFLVVLKQTDAASAKVCGPNEVYNQCGTACEETCAVKPEICILLCKEGCFCKTGYVRKTSNGPCILKSEC</sequence>
<reference evidence="5 6" key="1">
    <citation type="submission" date="2024-05" db="EMBL/GenBank/DDBJ databases">
        <title>Genetic variation in Jamaican populations of the coffee berry borer (Hypothenemus hampei).</title>
        <authorList>
            <person name="Errbii M."/>
            <person name="Myrie A."/>
        </authorList>
    </citation>
    <scope>NUCLEOTIDE SEQUENCE [LARGE SCALE GENOMIC DNA]</scope>
    <source>
        <strain evidence="5">JA-Hopewell-2020-01-JO</strain>
        <tissue evidence="5">Whole body</tissue>
    </source>
</reference>
<feature type="chain" id="PRO_5044815359" description="TIL domain-containing protein" evidence="3">
    <location>
        <begin position="22"/>
        <end position="80"/>
    </location>
</feature>
<evidence type="ECO:0000256" key="2">
    <source>
        <dbReference type="ARBA" id="ARBA00023157"/>
    </source>
</evidence>
<organism evidence="5 6">
    <name type="scientific">Hypothenemus hampei</name>
    <name type="common">Coffee berry borer</name>
    <dbReference type="NCBI Taxonomy" id="57062"/>
    <lineage>
        <taxon>Eukaryota</taxon>
        <taxon>Metazoa</taxon>
        <taxon>Ecdysozoa</taxon>
        <taxon>Arthropoda</taxon>
        <taxon>Hexapoda</taxon>
        <taxon>Insecta</taxon>
        <taxon>Pterygota</taxon>
        <taxon>Neoptera</taxon>
        <taxon>Endopterygota</taxon>
        <taxon>Coleoptera</taxon>
        <taxon>Polyphaga</taxon>
        <taxon>Cucujiformia</taxon>
        <taxon>Curculionidae</taxon>
        <taxon>Scolytinae</taxon>
        <taxon>Hypothenemus</taxon>
    </lineage>
</organism>
<keyword evidence="3" id="KW-0732">Signal</keyword>
<dbReference type="InterPro" id="IPR051368">
    <property type="entry name" value="SerProtInhib-TIL_Domain"/>
</dbReference>
<dbReference type="PANTHER" id="PTHR23259:SF70">
    <property type="entry name" value="ACCESSORY GLAND PROTEIN ACP62F-RELATED"/>
    <property type="match status" value="1"/>
</dbReference>
<feature type="domain" description="TIL" evidence="4">
    <location>
        <begin position="27"/>
        <end position="80"/>
    </location>
</feature>
<dbReference type="Pfam" id="PF01826">
    <property type="entry name" value="TIL"/>
    <property type="match status" value="1"/>
</dbReference>
<gene>
    <name evidence="5" type="ORF">ABEB36_000759</name>
</gene>
<dbReference type="InterPro" id="IPR002919">
    <property type="entry name" value="TIL_dom"/>
</dbReference>
<evidence type="ECO:0000313" key="6">
    <source>
        <dbReference type="Proteomes" id="UP001566132"/>
    </source>
</evidence>
<comment type="caution">
    <text evidence="5">The sequence shown here is derived from an EMBL/GenBank/DDBJ whole genome shotgun (WGS) entry which is preliminary data.</text>
</comment>
<feature type="signal peptide" evidence="3">
    <location>
        <begin position="1"/>
        <end position="21"/>
    </location>
</feature>
<name>A0ABD1FCC1_HYPHA</name>
<dbReference type="InterPro" id="IPR036084">
    <property type="entry name" value="Ser_inhib-like_sf"/>
</dbReference>
<protein>
    <recommendedName>
        <fullName evidence="4">TIL domain-containing protein</fullName>
    </recommendedName>
</protein>
<dbReference type="GO" id="GO:0030414">
    <property type="term" value="F:peptidase inhibitor activity"/>
    <property type="evidence" value="ECO:0007669"/>
    <property type="project" value="UniProtKB-KW"/>
</dbReference>
<proteinExistence type="predicted"/>
<dbReference type="PANTHER" id="PTHR23259">
    <property type="entry name" value="RIDDLE"/>
    <property type="match status" value="1"/>
</dbReference>
<keyword evidence="2" id="KW-1015">Disulfide bond</keyword>
<evidence type="ECO:0000313" key="5">
    <source>
        <dbReference type="EMBL" id="KAL1516928.1"/>
    </source>
</evidence>
<evidence type="ECO:0000256" key="1">
    <source>
        <dbReference type="ARBA" id="ARBA00022690"/>
    </source>
</evidence>
<keyword evidence="6" id="KW-1185">Reference proteome</keyword>
<dbReference type="EMBL" id="JBDJPC010000001">
    <property type="protein sequence ID" value="KAL1516928.1"/>
    <property type="molecule type" value="Genomic_DNA"/>
</dbReference>
<dbReference type="CDD" id="cd19941">
    <property type="entry name" value="TIL"/>
    <property type="match status" value="1"/>
</dbReference>
<dbReference type="AlphaFoldDB" id="A0ABD1FCC1"/>